<keyword evidence="7" id="KW-0539">Nucleus</keyword>
<dbReference type="InterPro" id="IPR013713">
    <property type="entry name" value="XPO2_central"/>
</dbReference>
<dbReference type="Pfam" id="PF03810">
    <property type="entry name" value="IBN_N"/>
    <property type="match status" value="1"/>
</dbReference>
<sequence length="983" mass="111559">MNLDTNKLQQLVSLFEQSLNYQTTVQAGNELQAASKSPDFLLYLLAILQEQQVGIYIRVATALFFKNFVVQQWKFDQESENIIPNEVREIVRNQVIDLMVKSDSKVQIHLCEIISKIAEHDYPNNWEQLISQLTSQLTENNVQTNLGVLQTINSIFKRWRSDFGSDNLFTVINFSIAVFGESFLNFTKLTDQLIDQNASNPQALNSLLETLNILWQIYQSLISHDIPQYLVDNAQVFQGLLCKYLVYENPAYSNSNYSNDEDIGNLEHVKIEILEIINLYIQKYYEDFPQIHSAVKSTWDLVTRLDSRPKFDLLTSKALTLLSTAVKNRSFQTLFGNPEVLSTLSSNVIIPNATLREVDEELFTDEPMEYIKRDLEGTDSETRRRSAADLVRSLLMTFQKEWTELFTGFIHTNLDLYKSDPVNNWKNKDTAIFLLSSIATTKQATSLGVTSSNEFIDVANIFSTHILPDLQPESQAHPILKVDSIKYLFTFRNQLTAEQLFSMLPLLIFHLGSDDQLVHTYAAVAIERILAMKSNHKSVFTSESLKPLLENLLTNLFNLTFKSNSAQQVAENDYLMKTIMRTVIVAGPAILPYSALLAKKLSDLLKLIASNPSNPKYSHYAFEAIGACIRLAKNNPENFLQLESAFQDTFQLILTQNIEEFIPYALQILAQVLTFHPTPGIPDFYQNLLSSVLQPVLWQKEGNVPALTRLLRSYIVRSAKFETQITQPSVLNSILGIFQKLISSKINESYGFELVREIFIQIPIQVLQPYLTSIVNLMLSRLQKSKTNKFVYEFTLFVSVLLTANKPDWNPDFAIRLFESIQQNLFSQLAQHFIVNTIPLISGRDNRKLVIAGMVSLLTQTNLATVDPLKQHWSTIANNVMTLLQSPEIVKADVESELQQEEELIRFEVEETTFSTAFVNLATSSLPPANPAVGIPDISAHAVSQLQGFNHKHPGFVRELASQLPEADSNTLINQFHNLGINV</sequence>
<name>A0A137PAI0_CONC2</name>
<dbReference type="InterPro" id="IPR011989">
    <property type="entry name" value="ARM-like"/>
</dbReference>
<evidence type="ECO:0000256" key="4">
    <source>
        <dbReference type="ARBA" id="ARBA00022448"/>
    </source>
</evidence>
<dbReference type="Pfam" id="PF03378">
    <property type="entry name" value="CAS_CSE1"/>
    <property type="match status" value="1"/>
</dbReference>
<comment type="similarity">
    <text evidence="3">Belongs to the XPO2/CSE1 family.</text>
</comment>
<reference evidence="9 10" key="1">
    <citation type="journal article" date="2015" name="Genome Biol. Evol.">
        <title>Phylogenomic analyses indicate that early fungi evolved digesting cell walls of algal ancestors of land plants.</title>
        <authorList>
            <person name="Chang Y."/>
            <person name="Wang S."/>
            <person name="Sekimoto S."/>
            <person name="Aerts A.L."/>
            <person name="Choi C."/>
            <person name="Clum A."/>
            <person name="LaButti K.M."/>
            <person name="Lindquist E.A."/>
            <person name="Yee Ngan C."/>
            <person name="Ohm R.A."/>
            <person name="Salamov A.A."/>
            <person name="Grigoriev I.V."/>
            <person name="Spatafora J.W."/>
            <person name="Berbee M.L."/>
        </authorList>
    </citation>
    <scope>NUCLEOTIDE SEQUENCE [LARGE SCALE GENOMIC DNA]</scope>
    <source>
        <strain evidence="9 10">NRRL 28638</strain>
    </source>
</reference>
<dbReference type="OrthoDB" id="3268246at2759"/>
<dbReference type="PANTHER" id="PTHR10997">
    <property type="entry name" value="IMPORTIN-7, 8, 11"/>
    <property type="match status" value="1"/>
</dbReference>
<keyword evidence="4" id="KW-0813">Transport</keyword>
<dbReference type="OMA" id="AENEFLM"/>
<evidence type="ECO:0000256" key="6">
    <source>
        <dbReference type="ARBA" id="ARBA00022927"/>
    </source>
</evidence>
<evidence type="ECO:0000256" key="7">
    <source>
        <dbReference type="ARBA" id="ARBA00023242"/>
    </source>
</evidence>
<dbReference type="AlphaFoldDB" id="A0A137PAI0"/>
<dbReference type="Gene3D" id="1.25.10.10">
    <property type="entry name" value="Leucine-rich Repeat Variant"/>
    <property type="match status" value="1"/>
</dbReference>
<dbReference type="SUPFAM" id="SSF48371">
    <property type="entry name" value="ARM repeat"/>
    <property type="match status" value="1"/>
</dbReference>
<dbReference type="STRING" id="796925.A0A137PAI0"/>
<dbReference type="GO" id="GO:0031267">
    <property type="term" value="F:small GTPase binding"/>
    <property type="evidence" value="ECO:0007669"/>
    <property type="project" value="InterPro"/>
</dbReference>
<evidence type="ECO:0000313" key="9">
    <source>
        <dbReference type="EMBL" id="KXN72023.1"/>
    </source>
</evidence>
<evidence type="ECO:0000256" key="5">
    <source>
        <dbReference type="ARBA" id="ARBA00022490"/>
    </source>
</evidence>
<dbReference type="InterPro" id="IPR005043">
    <property type="entry name" value="XPO2_C"/>
</dbReference>
<evidence type="ECO:0000256" key="2">
    <source>
        <dbReference type="ARBA" id="ARBA00004496"/>
    </source>
</evidence>
<dbReference type="Pfam" id="PF08506">
    <property type="entry name" value="Cse1"/>
    <property type="match status" value="1"/>
</dbReference>
<evidence type="ECO:0000259" key="8">
    <source>
        <dbReference type="PROSITE" id="PS50166"/>
    </source>
</evidence>
<dbReference type="InterPro" id="IPR016024">
    <property type="entry name" value="ARM-type_fold"/>
</dbReference>
<dbReference type="GO" id="GO:0005049">
    <property type="term" value="F:nuclear export signal receptor activity"/>
    <property type="evidence" value="ECO:0007669"/>
    <property type="project" value="TreeGrafter"/>
</dbReference>
<gene>
    <name evidence="9" type="ORF">CONCODRAFT_16520</name>
</gene>
<dbReference type="GO" id="GO:0005829">
    <property type="term" value="C:cytosol"/>
    <property type="evidence" value="ECO:0007669"/>
    <property type="project" value="TreeGrafter"/>
</dbReference>
<dbReference type="GO" id="GO:0005635">
    <property type="term" value="C:nuclear envelope"/>
    <property type="evidence" value="ECO:0007669"/>
    <property type="project" value="TreeGrafter"/>
</dbReference>
<organism evidence="9 10">
    <name type="scientific">Conidiobolus coronatus (strain ATCC 28846 / CBS 209.66 / NRRL 28638)</name>
    <name type="common">Delacroixia coronata</name>
    <dbReference type="NCBI Taxonomy" id="796925"/>
    <lineage>
        <taxon>Eukaryota</taxon>
        <taxon>Fungi</taxon>
        <taxon>Fungi incertae sedis</taxon>
        <taxon>Zoopagomycota</taxon>
        <taxon>Entomophthoromycotina</taxon>
        <taxon>Entomophthoromycetes</taxon>
        <taxon>Entomophthorales</taxon>
        <taxon>Ancylistaceae</taxon>
        <taxon>Conidiobolus</taxon>
    </lineage>
</organism>
<keyword evidence="5" id="KW-0963">Cytoplasm</keyword>
<protein>
    <submittedName>
        <fullName evidence="9">Cse1-domain-containing protein</fullName>
    </submittedName>
</protein>
<keyword evidence="10" id="KW-1185">Reference proteome</keyword>
<dbReference type="EMBL" id="KQ964462">
    <property type="protein sequence ID" value="KXN72023.1"/>
    <property type="molecule type" value="Genomic_DNA"/>
</dbReference>
<accession>A0A137PAI0</accession>
<comment type="subcellular location">
    <subcellularLocation>
        <location evidence="2">Cytoplasm</location>
    </subcellularLocation>
    <subcellularLocation>
        <location evidence="1">Nucleus</location>
    </subcellularLocation>
</comment>
<dbReference type="GO" id="GO:0006611">
    <property type="term" value="P:protein export from nucleus"/>
    <property type="evidence" value="ECO:0007669"/>
    <property type="project" value="TreeGrafter"/>
</dbReference>
<proteinExistence type="inferred from homology"/>
<evidence type="ECO:0000256" key="1">
    <source>
        <dbReference type="ARBA" id="ARBA00004123"/>
    </source>
</evidence>
<dbReference type="PANTHER" id="PTHR10997:SF8">
    <property type="entry name" value="EXPORTIN-2"/>
    <property type="match status" value="1"/>
</dbReference>
<dbReference type="SMART" id="SM00913">
    <property type="entry name" value="IBN_N"/>
    <property type="match status" value="1"/>
</dbReference>
<keyword evidence="6" id="KW-0653">Protein transport</keyword>
<dbReference type="PROSITE" id="PS50166">
    <property type="entry name" value="IMPORTIN_B_NT"/>
    <property type="match status" value="1"/>
</dbReference>
<dbReference type="Proteomes" id="UP000070444">
    <property type="component" value="Unassembled WGS sequence"/>
</dbReference>
<evidence type="ECO:0000256" key="3">
    <source>
        <dbReference type="ARBA" id="ARBA00008669"/>
    </source>
</evidence>
<dbReference type="InterPro" id="IPR001494">
    <property type="entry name" value="Importin-beta_N"/>
</dbReference>
<evidence type="ECO:0000313" key="10">
    <source>
        <dbReference type="Proteomes" id="UP000070444"/>
    </source>
</evidence>
<feature type="domain" description="Importin N-terminal" evidence="8">
    <location>
        <begin position="27"/>
        <end position="101"/>
    </location>
</feature>
<dbReference type="GO" id="GO:0006606">
    <property type="term" value="P:protein import into nucleus"/>
    <property type="evidence" value="ECO:0007669"/>
    <property type="project" value="TreeGrafter"/>
</dbReference>